<evidence type="ECO:0000313" key="2">
    <source>
        <dbReference type="EMBL" id="KOB64524.1"/>
    </source>
</evidence>
<organism evidence="2 3">
    <name type="scientific">Operophtera brumata</name>
    <name type="common">Winter moth</name>
    <name type="synonym">Phalaena brumata</name>
    <dbReference type="NCBI Taxonomy" id="104452"/>
    <lineage>
        <taxon>Eukaryota</taxon>
        <taxon>Metazoa</taxon>
        <taxon>Ecdysozoa</taxon>
        <taxon>Arthropoda</taxon>
        <taxon>Hexapoda</taxon>
        <taxon>Insecta</taxon>
        <taxon>Pterygota</taxon>
        <taxon>Neoptera</taxon>
        <taxon>Endopterygota</taxon>
        <taxon>Lepidoptera</taxon>
        <taxon>Glossata</taxon>
        <taxon>Ditrysia</taxon>
        <taxon>Geometroidea</taxon>
        <taxon>Geometridae</taxon>
        <taxon>Larentiinae</taxon>
        <taxon>Operophtera</taxon>
    </lineage>
</organism>
<keyword evidence="3" id="KW-1185">Reference proteome</keyword>
<dbReference type="EMBL" id="JTDY01008542">
    <property type="protein sequence ID" value="KOB64524.1"/>
    <property type="molecule type" value="Genomic_DNA"/>
</dbReference>
<evidence type="ECO:0000313" key="3">
    <source>
        <dbReference type="Proteomes" id="UP000037510"/>
    </source>
</evidence>
<feature type="non-terminal residue" evidence="2">
    <location>
        <position position="199"/>
    </location>
</feature>
<evidence type="ECO:0000256" key="1">
    <source>
        <dbReference type="SAM" id="MobiDB-lite"/>
    </source>
</evidence>
<reference evidence="2 3" key="1">
    <citation type="journal article" date="2015" name="Genome Biol. Evol.">
        <title>The genome of winter moth (Operophtera brumata) provides a genomic perspective on sexual dimorphism and phenology.</title>
        <authorList>
            <person name="Derks M.F."/>
            <person name="Smit S."/>
            <person name="Salis L."/>
            <person name="Schijlen E."/>
            <person name="Bossers A."/>
            <person name="Mateman C."/>
            <person name="Pijl A.S."/>
            <person name="de Ridder D."/>
            <person name="Groenen M.A."/>
            <person name="Visser M.E."/>
            <person name="Megens H.J."/>
        </authorList>
    </citation>
    <scope>NUCLEOTIDE SEQUENCE [LARGE SCALE GENOMIC DNA]</scope>
    <source>
        <strain evidence="2">WM2013NL</strain>
        <tissue evidence="2">Head and thorax</tissue>
    </source>
</reference>
<feature type="compositionally biased region" description="Low complexity" evidence="1">
    <location>
        <begin position="67"/>
        <end position="82"/>
    </location>
</feature>
<dbReference type="AlphaFoldDB" id="A0A0L7KNH0"/>
<dbReference type="PANTHER" id="PTHR21261:SF15">
    <property type="entry name" value="BEATEN PATH IIIA, ISOFORM D-RELATED"/>
    <property type="match status" value="1"/>
</dbReference>
<sequence>MLHAGRTVSHTITSLDVPRWIDPRRDAELRCAYTRQPRDPPLHSVKWYRAAHEIFRYTPQEVRHCAAPTRASRATRRFTPSSGTAPRTRYSATHHRRYVTALRLHAPAARPAASLRQVVPRCARDIPLHATGGTSLRCAYTRQPRDPPLHSVKWYRAAHEIFRYTPQESWMIHTCPVVFLHTTIVLSIDALCSEVPYPE</sequence>
<protein>
    <submittedName>
        <fullName evidence="2">Putative neural cell adhesion molecule l1</fullName>
    </submittedName>
</protein>
<comment type="caution">
    <text evidence="2">The sequence shown here is derived from an EMBL/GenBank/DDBJ whole genome shotgun (WGS) entry which is preliminary data.</text>
</comment>
<feature type="region of interest" description="Disordered" evidence="1">
    <location>
        <begin position="67"/>
        <end position="90"/>
    </location>
</feature>
<accession>A0A0L7KNH0</accession>
<dbReference type="Proteomes" id="UP000037510">
    <property type="component" value="Unassembled WGS sequence"/>
</dbReference>
<name>A0A0L7KNH0_OPEBR</name>
<gene>
    <name evidence="2" type="ORF">OBRU01_24122</name>
</gene>
<dbReference type="PANTHER" id="PTHR21261">
    <property type="entry name" value="BEAT PROTEIN"/>
    <property type="match status" value="1"/>
</dbReference>
<proteinExistence type="predicted"/>